<dbReference type="Proteomes" id="UP000789901">
    <property type="component" value="Unassembled WGS sequence"/>
</dbReference>
<dbReference type="Pfam" id="PF02399">
    <property type="entry name" value="Herpes_ori_bp"/>
    <property type="match status" value="1"/>
</dbReference>
<keyword evidence="3" id="KW-1185">Reference proteome</keyword>
<evidence type="ECO:0000259" key="1">
    <source>
        <dbReference type="Pfam" id="PF02399"/>
    </source>
</evidence>
<protein>
    <submittedName>
        <fullName evidence="2">32019_t:CDS:1</fullName>
    </submittedName>
</protein>
<comment type="caution">
    <text evidence="2">The sequence shown here is derived from an EMBL/GenBank/DDBJ whole genome shotgun (WGS) entry which is preliminary data.</text>
</comment>
<evidence type="ECO:0000313" key="2">
    <source>
        <dbReference type="EMBL" id="CAG8833694.1"/>
    </source>
</evidence>
<feature type="domain" description="Replication origin-binding protein" evidence="1">
    <location>
        <begin position="437"/>
        <end position="542"/>
    </location>
</feature>
<reference evidence="2 3" key="1">
    <citation type="submission" date="2021-06" db="EMBL/GenBank/DDBJ databases">
        <authorList>
            <person name="Kallberg Y."/>
            <person name="Tangrot J."/>
            <person name="Rosling A."/>
        </authorList>
    </citation>
    <scope>NUCLEOTIDE SEQUENCE [LARGE SCALE GENOMIC DNA]</scope>
    <source>
        <strain evidence="2 3">120-4 pot B 10/14</strain>
    </source>
</reference>
<organism evidence="2 3">
    <name type="scientific">Gigaspora margarita</name>
    <dbReference type="NCBI Taxonomy" id="4874"/>
    <lineage>
        <taxon>Eukaryota</taxon>
        <taxon>Fungi</taxon>
        <taxon>Fungi incertae sedis</taxon>
        <taxon>Mucoromycota</taxon>
        <taxon>Glomeromycotina</taxon>
        <taxon>Glomeromycetes</taxon>
        <taxon>Diversisporales</taxon>
        <taxon>Gigasporaceae</taxon>
        <taxon>Gigaspora</taxon>
    </lineage>
</organism>
<dbReference type="EMBL" id="CAJVQB010047904">
    <property type="protein sequence ID" value="CAG8833694.1"/>
    <property type="molecule type" value="Genomic_DNA"/>
</dbReference>
<evidence type="ECO:0000313" key="3">
    <source>
        <dbReference type="Proteomes" id="UP000789901"/>
    </source>
</evidence>
<gene>
    <name evidence="2" type="ORF">GMARGA_LOCUS31678</name>
</gene>
<name>A0ABN7WJK2_GIGMA</name>
<dbReference type="InterPro" id="IPR003450">
    <property type="entry name" value="Replication_origin-bd"/>
</dbReference>
<accession>A0ABN7WJK2</accession>
<sequence>MHEIFGMQTDSSYDYLSDEMEENSEYDSGDDLPNLTIDRQQILRKYKYLNRPNCPRKECLYASENVQSEGWIIRQEYPHSYRYFHNLYEFERWHESIPEYQRTFHEVIRIGQSQKIKIDMDGELEKFASYPDPLDRIEKALGQKLFDGYIANTRLHIWQKSTDIMRKKDEISLYIKNTLRIAIKEITGLNLSKNDIIIADSSNEIKWSKHLILLRYFVCGASKARKFTSQILELLPERMHPFIDEKVNKDLHCFRLAGSYKAKDSSHIKRICSNHTWRESLITHIKKNSIKLWAYEWEEEKKMKNESVSREESDTAIKIVEQQFPFLSYRNSNNGFDIFDRIRPTTCSICEKEHMREGMYGRWRGSYYFLYCFRQKKGESSIEVVRADRNKKKVIPRLDRLRSRLQNISHSLSQNNFTTVGKNIEIYNTKTMRSYNLQAKLTSSNRHLMLIKEHCGVGKSNETAEEIKTLCHSDGSSVSILIISGWRSLAHGQKVLFEGFKSYLELDMKKLNPKDTPKLIISPESIHKLGATGYDIIILDEFETIT</sequence>
<proteinExistence type="predicted"/>